<accession>A0A0C9YGP0</accession>
<evidence type="ECO:0000256" key="2">
    <source>
        <dbReference type="SAM" id="SignalP"/>
    </source>
</evidence>
<dbReference type="HOGENOM" id="CLU_132808_0_0_1"/>
<evidence type="ECO:0000313" key="3">
    <source>
        <dbReference type="EMBL" id="KIK09517.1"/>
    </source>
</evidence>
<dbReference type="AlphaFoldDB" id="A0A0C9YGP0"/>
<reference evidence="4" key="2">
    <citation type="submission" date="2015-01" db="EMBL/GenBank/DDBJ databases">
        <title>Evolutionary Origins and Diversification of the Mycorrhizal Mutualists.</title>
        <authorList>
            <consortium name="DOE Joint Genome Institute"/>
            <consortium name="Mycorrhizal Genomics Consortium"/>
            <person name="Kohler A."/>
            <person name="Kuo A."/>
            <person name="Nagy L.G."/>
            <person name="Floudas D."/>
            <person name="Copeland A."/>
            <person name="Barry K.W."/>
            <person name="Cichocki N."/>
            <person name="Veneault-Fourrey C."/>
            <person name="LaButti K."/>
            <person name="Lindquist E.A."/>
            <person name="Lipzen A."/>
            <person name="Lundell T."/>
            <person name="Morin E."/>
            <person name="Murat C."/>
            <person name="Riley R."/>
            <person name="Ohm R."/>
            <person name="Sun H."/>
            <person name="Tunlid A."/>
            <person name="Henrissat B."/>
            <person name="Grigoriev I.V."/>
            <person name="Hibbett D.S."/>
            <person name="Martin F."/>
        </authorList>
    </citation>
    <scope>NUCLEOTIDE SEQUENCE [LARGE SCALE GENOMIC DNA]</scope>
    <source>
        <strain evidence="4">LaAM-08-1</strain>
    </source>
</reference>
<keyword evidence="1" id="KW-0812">Transmembrane</keyword>
<protein>
    <recommendedName>
        <fullName evidence="5">Extracellular membrane protein CFEM domain-containing protein</fullName>
    </recommendedName>
</protein>
<reference evidence="3 4" key="1">
    <citation type="submission" date="2014-04" db="EMBL/GenBank/DDBJ databases">
        <authorList>
            <consortium name="DOE Joint Genome Institute"/>
            <person name="Kuo A."/>
            <person name="Kohler A."/>
            <person name="Nagy L.G."/>
            <person name="Floudas D."/>
            <person name="Copeland A."/>
            <person name="Barry K.W."/>
            <person name="Cichocki N."/>
            <person name="Veneault-Fourrey C."/>
            <person name="LaButti K."/>
            <person name="Lindquist E.A."/>
            <person name="Lipzen A."/>
            <person name="Lundell T."/>
            <person name="Morin E."/>
            <person name="Murat C."/>
            <person name="Sun H."/>
            <person name="Tunlid A."/>
            <person name="Henrissat B."/>
            <person name="Grigoriev I.V."/>
            <person name="Hibbett D.S."/>
            <person name="Martin F."/>
            <person name="Nordberg H.P."/>
            <person name="Cantor M.N."/>
            <person name="Hua S.X."/>
        </authorList>
    </citation>
    <scope>NUCLEOTIDE SEQUENCE [LARGE SCALE GENOMIC DNA]</scope>
    <source>
        <strain evidence="3 4">LaAM-08-1</strain>
    </source>
</reference>
<feature type="signal peptide" evidence="2">
    <location>
        <begin position="1"/>
        <end position="18"/>
    </location>
</feature>
<name>A0A0C9YGP0_9AGAR</name>
<keyword evidence="2" id="KW-0732">Signal</keyword>
<dbReference type="Proteomes" id="UP000054477">
    <property type="component" value="Unassembled WGS sequence"/>
</dbReference>
<evidence type="ECO:0000256" key="1">
    <source>
        <dbReference type="SAM" id="Phobius"/>
    </source>
</evidence>
<keyword evidence="4" id="KW-1185">Reference proteome</keyword>
<dbReference type="OrthoDB" id="2953532at2759"/>
<sequence length="167" mass="17550">MLFIFFILAGLLSGQVFSFSITVGSRSLDATEILLIPESPVERACASNCSVTSSKITACEDVGSCLCSADTVASLLDCETCMFQYLINTNTPAPDFRAGSTPILQAYASACNATANVVLAPNQIALQLPETWDGPFVAVLPFSGALFVVIVGGMIGMSAMYIFANLL</sequence>
<proteinExistence type="predicted"/>
<dbReference type="EMBL" id="KN838538">
    <property type="protein sequence ID" value="KIK09517.1"/>
    <property type="molecule type" value="Genomic_DNA"/>
</dbReference>
<keyword evidence="1" id="KW-1133">Transmembrane helix</keyword>
<feature type="chain" id="PRO_5002206426" description="Extracellular membrane protein CFEM domain-containing protein" evidence="2">
    <location>
        <begin position="19"/>
        <end position="167"/>
    </location>
</feature>
<organism evidence="3 4">
    <name type="scientific">Laccaria amethystina LaAM-08-1</name>
    <dbReference type="NCBI Taxonomy" id="1095629"/>
    <lineage>
        <taxon>Eukaryota</taxon>
        <taxon>Fungi</taxon>
        <taxon>Dikarya</taxon>
        <taxon>Basidiomycota</taxon>
        <taxon>Agaricomycotina</taxon>
        <taxon>Agaricomycetes</taxon>
        <taxon>Agaricomycetidae</taxon>
        <taxon>Agaricales</taxon>
        <taxon>Agaricineae</taxon>
        <taxon>Hydnangiaceae</taxon>
        <taxon>Laccaria</taxon>
    </lineage>
</organism>
<evidence type="ECO:0000313" key="4">
    <source>
        <dbReference type="Proteomes" id="UP000054477"/>
    </source>
</evidence>
<gene>
    <name evidence="3" type="ORF">K443DRAFT_671415</name>
</gene>
<feature type="transmembrane region" description="Helical" evidence="1">
    <location>
        <begin position="136"/>
        <end position="164"/>
    </location>
</feature>
<keyword evidence="1" id="KW-0472">Membrane</keyword>
<evidence type="ECO:0008006" key="5">
    <source>
        <dbReference type="Google" id="ProtNLM"/>
    </source>
</evidence>